<comment type="caution">
    <text evidence="1">The sequence shown here is derived from an EMBL/GenBank/DDBJ whole genome shotgun (WGS) entry which is preliminary data.</text>
</comment>
<evidence type="ECO:0000313" key="1">
    <source>
        <dbReference type="EMBL" id="MCB5362342.1"/>
    </source>
</evidence>
<dbReference type="RefSeq" id="WP_226952578.1">
    <property type="nucleotide sequence ID" value="NZ_JACDXW010000001.1"/>
</dbReference>
<sequence length="104" mass="10551">MTAPRDNDPITPLSITLLPMESFQPAFGRVVSLAGAVISGAMAIAPAHAQEAGAGSPVILDGVTVTGQHEGTYPAPLSVSSPKFTAPSLAFGLGTPTRVTLRLL</sequence>
<proteinExistence type="predicted"/>
<reference evidence="1 2" key="1">
    <citation type="submission" date="2020-07" db="EMBL/GenBank/DDBJ databases">
        <title>Pusillimonas sp. nov., isolated from poultry manure in Taiwan.</title>
        <authorList>
            <person name="Lin S.-Y."/>
            <person name="Tang Y.-S."/>
            <person name="Young C.-C."/>
        </authorList>
    </citation>
    <scope>NUCLEOTIDE SEQUENCE [LARGE SCALE GENOMIC DNA]</scope>
    <source>
        <strain evidence="1 2">CC-YST705</strain>
    </source>
</reference>
<evidence type="ECO:0000313" key="2">
    <source>
        <dbReference type="Proteomes" id="UP000776983"/>
    </source>
</evidence>
<dbReference type="EMBL" id="JACDXW010000001">
    <property type="protein sequence ID" value="MCB5362342.1"/>
    <property type="molecule type" value="Genomic_DNA"/>
</dbReference>
<accession>A0ABS8C922</accession>
<protein>
    <recommendedName>
        <fullName evidence="3">TonB-dependent receptor</fullName>
    </recommendedName>
</protein>
<evidence type="ECO:0008006" key="3">
    <source>
        <dbReference type="Google" id="ProtNLM"/>
    </source>
</evidence>
<gene>
    <name evidence="1" type="ORF">H0484_01025</name>
</gene>
<name>A0ABS8C922_9BURK</name>
<dbReference type="Proteomes" id="UP000776983">
    <property type="component" value="Unassembled WGS sequence"/>
</dbReference>
<keyword evidence="2" id="KW-1185">Reference proteome</keyword>
<organism evidence="1 2">
    <name type="scientific">Mesopusillimonas faecipullorum</name>
    <dbReference type="NCBI Taxonomy" id="2755040"/>
    <lineage>
        <taxon>Bacteria</taxon>
        <taxon>Pseudomonadati</taxon>
        <taxon>Pseudomonadota</taxon>
        <taxon>Betaproteobacteria</taxon>
        <taxon>Burkholderiales</taxon>
        <taxon>Alcaligenaceae</taxon>
        <taxon>Mesopusillimonas</taxon>
    </lineage>
</organism>